<dbReference type="InterPro" id="IPR018940">
    <property type="entry name" value="EF-1_beta_acid_region_euk"/>
</dbReference>
<evidence type="ECO:0000256" key="4">
    <source>
        <dbReference type="RuleBase" id="RU003791"/>
    </source>
</evidence>
<dbReference type="Pfam" id="PF00736">
    <property type="entry name" value="EF1_GNE"/>
    <property type="match status" value="1"/>
</dbReference>
<dbReference type="GO" id="GO:0003746">
    <property type="term" value="F:translation elongation factor activity"/>
    <property type="evidence" value="ECO:0007669"/>
    <property type="project" value="UniProtKB-KW"/>
</dbReference>
<sequence>MTVSDLKTDQGVKEFDSYIADRSYVEGYVPSQADLAVLEGFAKPPSDQTPHAKRWYNHISSFSDAERKKLPGVKKAPAGFSVKGGSDACPLPAKSAPSKPADDDDDVDLFGSDDEEDAEAAKIREERLKAYSEKKSKKPALIAKSSVLFDVKPWDDETDMAEMEKNVRTIEMDGLVWGASKLVPLAYGIKKLQIMSVVEDEKVSIDELVEKIQEFEDFVQSVDIAAFNKI</sequence>
<accession>A0A9P0HPP7</accession>
<keyword evidence="9" id="KW-1185">Reference proteome</keyword>
<dbReference type="EMBL" id="OV725082">
    <property type="protein sequence ID" value="CAH1405589.1"/>
    <property type="molecule type" value="Genomic_DNA"/>
</dbReference>
<gene>
    <name evidence="8" type="ORF">NEZAVI_LOCUS13767</name>
</gene>
<dbReference type="AlphaFoldDB" id="A0A9P0HPP7"/>
<dbReference type="Pfam" id="PF10587">
    <property type="entry name" value="EF-1_beta_acid"/>
    <property type="match status" value="1"/>
</dbReference>
<dbReference type="CDD" id="cd00292">
    <property type="entry name" value="EF1B"/>
    <property type="match status" value="1"/>
</dbReference>
<dbReference type="GO" id="GO:0005085">
    <property type="term" value="F:guanyl-nucleotide exchange factor activity"/>
    <property type="evidence" value="ECO:0007669"/>
    <property type="project" value="TreeGrafter"/>
</dbReference>
<dbReference type="PROSITE" id="PS00824">
    <property type="entry name" value="EF1BD_1"/>
    <property type="match status" value="1"/>
</dbReference>
<dbReference type="SMART" id="SM01182">
    <property type="entry name" value="EF-1_beta_acid"/>
    <property type="match status" value="1"/>
</dbReference>
<evidence type="ECO:0000256" key="3">
    <source>
        <dbReference type="ARBA" id="ARBA00022917"/>
    </source>
</evidence>
<dbReference type="InterPro" id="IPR014038">
    <property type="entry name" value="EF1B_bsu/dsu_GNE"/>
</dbReference>
<evidence type="ECO:0000256" key="5">
    <source>
        <dbReference type="SAM" id="MobiDB-lite"/>
    </source>
</evidence>
<proteinExistence type="inferred from homology"/>
<reference evidence="8" key="1">
    <citation type="submission" date="2022-01" db="EMBL/GenBank/DDBJ databases">
        <authorList>
            <person name="King R."/>
        </authorList>
    </citation>
    <scope>NUCLEOTIDE SEQUENCE</scope>
</reference>
<evidence type="ECO:0000313" key="8">
    <source>
        <dbReference type="EMBL" id="CAH1405589.1"/>
    </source>
</evidence>
<dbReference type="GO" id="GO:0005853">
    <property type="term" value="C:eukaryotic translation elongation factor 1 complex"/>
    <property type="evidence" value="ECO:0007669"/>
    <property type="project" value="InterPro"/>
</dbReference>
<dbReference type="FunFam" id="3.30.70.60:FF:000001">
    <property type="entry name" value="Elongation factor 1-beta 1 like"/>
    <property type="match status" value="1"/>
</dbReference>
<feature type="domain" description="Elongation factor 1 beta central acidic region eukaryote" evidence="7">
    <location>
        <begin position="109"/>
        <end position="135"/>
    </location>
</feature>
<evidence type="ECO:0000259" key="6">
    <source>
        <dbReference type="SMART" id="SM00888"/>
    </source>
</evidence>
<evidence type="ECO:0000313" key="9">
    <source>
        <dbReference type="Proteomes" id="UP001152798"/>
    </source>
</evidence>
<evidence type="ECO:0000256" key="2">
    <source>
        <dbReference type="ARBA" id="ARBA00022768"/>
    </source>
</evidence>
<evidence type="ECO:0008006" key="10">
    <source>
        <dbReference type="Google" id="ProtNLM"/>
    </source>
</evidence>
<feature type="compositionally biased region" description="Acidic residues" evidence="5">
    <location>
        <begin position="102"/>
        <end position="118"/>
    </location>
</feature>
<dbReference type="OrthoDB" id="331763at2759"/>
<dbReference type="Proteomes" id="UP001152798">
    <property type="component" value="Chromosome 6"/>
</dbReference>
<evidence type="ECO:0000256" key="1">
    <source>
        <dbReference type="ARBA" id="ARBA00007411"/>
    </source>
</evidence>
<dbReference type="SUPFAM" id="SSF54984">
    <property type="entry name" value="eEF-1beta-like"/>
    <property type="match status" value="1"/>
</dbReference>
<dbReference type="InterPro" id="IPR036282">
    <property type="entry name" value="Glutathione-S-Trfase_C_sf"/>
</dbReference>
<name>A0A9P0HPP7_NEZVI</name>
<feature type="region of interest" description="Disordered" evidence="5">
    <location>
        <begin position="84"/>
        <end position="118"/>
    </location>
</feature>
<dbReference type="InterPro" id="IPR036219">
    <property type="entry name" value="eEF-1beta-like_sf"/>
</dbReference>
<dbReference type="PANTHER" id="PTHR11595:SF21">
    <property type="entry name" value="ELONGATION FACTOR 1-BETA"/>
    <property type="match status" value="1"/>
</dbReference>
<dbReference type="SMART" id="SM00888">
    <property type="entry name" value="EF1_GNE"/>
    <property type="match status" value="1"/>
</dbReference>
<dbReference type="InterPro" id="IPR001326">
    <property type="entry name" value="Transl_elong_EF1B_B/D_CS"/>
</dbReference>
<dbReference type="SUPFAM" id="SSF47616">
    <property type="entry name" value="GST C-terminal domain-like"/>
    <property type="match status" value="1"/>
</dbReference>
<organism evidence="8 9">
    <name type="scientific">Nezara viridula</name>
    <name type="common">Southern green stink bug</name>
    <name type="synonym">Cimex viridulus</name>
    <dbReference type="NCBI Taxonomy" id="85310"/>
    <lineage>
        <taxon>Eukaryota</taxon>
        <taxon>Metazoa</taxon>
        <taxon>Ecdysozoa</taxon>
        <taxon>Arthropoda</taxon>
        <taxon>Hexapoda</taxon>
        <taxon>Insecta</taxon>
        <taxon>Pterygota</taxon>
        <taxon>Neoptera</taxon>
        <taxon>Paraneoptera</taxon>
        <taxon>Hemiptera</taxon>
        <taxon>Heteroptera</taxon>
        <taxon>Panheteroptera</taxon>
        <taxon>Pentatomomorpha</taxon>
        <taxon>Pentatomoidea</taxon>
        <taxon>Pentatomidae</taxon>
        <taxon>Pentatominae</taxon>
        <taxon>Nezara</taxon>
    </lineage>
</organism>
<dbReference type="Gene3D" id="1.20.1050.130">
    <property type="match status" value="1"/>
</dbReference>
<comment type="similarity">
    <text evidence="1 4">Belongs to the EF-1-beta/EF-1-delta family.</text>
</comment>
<keyword evidence="3 4" id="KW-0648">Protein biosynthesis</keyword>
<feature type="domain" description="Translation elongation factor EF1B beta/delta subunit guanine nucleotide exchange" evidence="6">
    <location>
        <begin position="144"/>
        <end position="230"/>
    </location>
</feature>
<dbReference type="InterPro" id="IPR014717">
    <property type="entry name" value="Transl_elong_EF1B/ribsomal_bS6"/>
</dbReference>
<dbReference type="InterPro" id="IPR049720">
    <property type="entry name" value="EF1B_bsu/dsu"/>
</dbReference>
<keyword evidence="2 4" id="KW-0251">Elongation factor</keyword>
<dbReference type="Gene3D" id="3.30.70.60">
    <property type="match status" value="1"/>
</dbReference>
<evidence type="ECO:0000259" key="7">
    <source>
        <dbReference type="SMART" id="SM01182"/>
    </source>
</evidence>
<dbReference type="PROSITE" id="PS00825">
    <property type="entry name" value="EF1BD_2"/>
    <property type="match status" value="1"/>
</dbReference>
<dbReference type="GO" id="GO:0005829">
    <property type="term" value="C:cytosol"/>
    <property type="evidence" value="ECO:0007669"/>
    <property type="project" value="TreeGrafter"/>
</dbReference>
<dbReference type="PANTHER" id="PTHR11595">
    <property type="entry name" value="EF-HAND AND COILED-COIL DOMAIN-CONTAINING FAMILY MEMBER"/>
    <property type="match status" value="1"/>
</dbReference>
<protein>
    <recommendedName>
        <fullName evidence="10">Elongation factor 1-beta</fullName>
    </recommendedName>
</protein>